<protein>
    <submittedName>
        <fullName evidence="2">DinB family protein</fullName>
    </submittedName>
</protein>
<dbReference type="EMBL" id="BAABIK010000001">
    <property type="protein sequence ID" value="GAA4927880.1"/>
    <property type="molecule type" value="Genomic_DNA"/>
</dbReference>
<dbReference type="Proteomes" id="UP001499993">
    <property type="component" value="Unassembled WGS sequence"/>
</dbReference>
<sequence length="185" mass="20799">MAAPEWGAEILGQLESHWARTMRPRLQGLDDDEYFWEPVEGCWSVRPRPDGGFGLDFARPEPDPPPVTTIAWRLSHVIVVVLEARIDRHFGGSAVPPEEPVWPGGAAQALDRLERAHRRWCGEVRKLSEADFAAPVGAAETAEWAQRPFAALALHVNREIIHHHAEIALLRDLYRAHPAHRDDAL</sequence>
<dbReference type="SUPFAM" id="SSF109854">
    <property type="entry name" value="DinB/YfiT-like putative metalloenzymes"/>
    <property type="match status" value="1"/>
</dbReference>
<evidence type="ECO:0000259" key="1">
    <source>
        <dbReference type="Pfam" id="PF12867"/>
    </source>
</evidence>
<reference evidence="3" key="1">
    <citation type="journal article" date="2019" name="Int. J. Syst. Evol. Microbiol.">
        <title>The Global Catalogue of Microorganisms (GCM) 10K type strain sequencing project: providing services to taxonomists for standard genome sequencing and annotation.</title>
        <authorList>
            <consortium name="The Broad Institute Genomics Platform"/>
            <consortium name="The Broad Institute Genome Sequencing Center for Infectious Disease"/>
            <person name="Wu L."/>
            <person name="Ma J."/>
        </authorList>
    </citation>
    <scope>NUCLEOTIDE SEQUENCE [LARGE SCALE GENOMIC DNA]</scope>
    <source>
        <strain evidence="3">JCM 18123</strain>
    </source>
</reference>
<dbReference type="InterPro" id="IPR024775">
    <property type="entry name" value="DinB-like"/>
</dbReference>
<dbReference type="InterPro" id="IPR034660">
    <property type="entry name" value="DinB/YfiT-like"/>
</dbReference>
<keyword evidence="3" id="KW-1185">Reference proteome</keyword>
<feature type="domain" description="DinB-like" evidence="1">
    <location>
        <begin position="13"/>
        <end position="167"/>
    </location>
</feature>
<gene>
    <name evidence="2" type="ORF">GCM10023224_03730</name>
</gene>
<accession>A0ABP9G4M0</accession>
<dbReference type="Gene3D" id="1.20.120.450">
    <property type="entry name" value="dinb family like domain"/>
    <property type="match status" value="1"/>
</dbReference>
<proteinExistence type="predicted"/>
<organism evidence="2 3">
    <name type="scientific">Streptomonospora halophila</name>
    <dbReference type="NCBI Taxonomy" id="427369"/>
    <lineage>
        <taxon>Bacteria</taxon>
        <taxon>Bacillati</taxon>
        <taxon>Actinomycetota</taxon>
        <taxon>Actinomycetes</taxon>
        <taxon>Streptosporangiales</taxon>
        <taxon>Nocardiopsidaceae</taxon>
        <taxon>Streptomonospora</taxon>
    </lineage>
</organism>
<comment type="caution">
    <text evidence="2">The sequence shown here is derived from an EMBL/GenBank/DDBJ whole genome shotgun (WGS) entry which is preliminary data.</text>
</comment>
<evidence type="ECO:0000313" key="3">
    <source>
        <dbReference type="Proteomes" id="UP001499993"/>
    </source>
</evidence>
<evidence type="ECO:0000313" key="2">
    <source>
        <dbReference type="EMBL" id="GAA4927880.1"/>
    </source>
</evidence>
<name>A0ABP9G4M0_9ACTN</name>
<dbReference type="Pfam" id="PF12867">
    <property type="entry name" value="DinB_2"/>
    <property type="match status" value="1"/>
</dbReference>
<dbReference type="RefSeq" id="WP_344148441.1">
    <property type="nucleotide sequence ID" value="NZ_BAABIK010000001.1"/>
</dbReference>